<dbReference type="Proteomes" id="UP000037460">
    <property type="component" value="Unassembled WGS sequence"/>
</dbReference>
<dbReference type="InterPro" id="IPR050825">
    <property type="entry name" value="RBM42_RBP45_47-like"/>
</dbReference>
<dbReference type="PANTHER" id="PTHR47640:SF11">
    <property type="entry name" value="RNA-BINDING PROTEIN 42"/>
    <property type="match status" value="1"/>
</dbReference>
<dbReference type="OrthoDB" id="1749473at2759"/>
<dbReference type="InterPro" id="IPR012677">
    <property type="entry name" value="Nucleotide-bd_a/b_plait_sf"/>
</dbReference>
<dbReference type="SMART" id="SM00360">
    <property type="entry name" value="RRM"/>
    <property type="match status" value="1"/>
</dbReference>
<evidence type="ECO:0000256" key="1">
    <source>
        <dbReference type="ARBA" id="ARBA00022884"/>
    </source>
</evidence>
<comment type="caution">
    <text evidence="5">The sequence shown here is derived from an EMBL/GenBank/DDBJ whole genome shotgun (WGS) entry which is preliminary data.</text>
</comment>
<feature type="domain" description="RRM" evidence="4">
    <location>
        <begin position="209"/>
        <end position="287"/>
    </location>
</feature>
<sequence>MVDDELAALDAELRALESSTAEPKPGPRAPKVISSAPVRSSAVSAVATASAPTINGARLPPSQWATPDQIAAQLRSEGLVVPLPPPQVILPALSASDPFIPSSTFTGPKAGYVFKAGPKGVGYYLEGASTSAASSSSALPHASVHSSAGSSSALMAPSSHTYTSVAASSSKSPVGHAKAETSRAPNTMRTIAGMVWEDKSLAEWPEDDFRVFIGDLGNEVNDDVLTHAFQKYPSFQKAKVVRDGRTNKSKGYGFVSFRDPWDMTKALREMNGKYVGNRPIKVRKSTAADRMVTADHQPLQLSHALGVHDKSIERQLKRGGAIHTEPGWKKNKKPKNGMPW</sequence>
<evidence type="ECO:0000313" key="6">
    <source>
        <dbReference type="Proteomes" id="UP000037460"/>
    </source>
</evidence>
<dbReference type="PROSITE" id="PS50102">
    <property type="entry name" value="RRM"/>
    <property type="match status" value="1"/>
</dbReference>
<evidence type="ECO:0000256" key="2">
    <source>
        <dbReference type="PROSITE-ProRule" id="PRU00176"/>
    </source>
</evidence>
<name>A0A0M0JZC6_9EUKA</name>
<protein>
    <submittedName>
        <fullName evidence="5">RNA-binding protein 42</fullName>
    </submittedName>
</protein>
<accession>A0A0M0JZC6</accession>
<dbReference type="InterPro" id="IPR000504">
    <property type="entry name" value="RRM_dom"/>
</dbReference>
<organism evidence="5 6">
    <name type="scientific">Chrysochromulina tobinii</name>
    <dbReference type="NCBI Taxonomy" id="1460289"/>
    <lineage>
        <taxon>Eukaryota</taxon>
        <taxon>Haptista</taxon>
        <taxon>Haptophyta</taxon>
        <taxon>Prymnesiophyceae</taxon>
        <taxon>Prymnesiales</taxon>
        <taxon>Chrysochromulinaceae</taxon>
        <taxon>Chrysochromulina</taxon>
    </lineage>
</organism>
<feature type="region of interest" description="Disordered" evidence="3">
    <location>
        <begin position="14"/>
        <end position="38"/>
    </location>
</feature>
<dbReference type="Gene3D" id="3.30.70.330">
    <property type="match status" value="1"/>
</dbReference>
<dbReference type="InterPro" id="IPR035979">
    <property type="entry name" value="RBD_domain_sf"/>
</dbReference>
<dbReference type="GO" id="GO:0003729">
    <property type="term" value="F:mRNA binding"/>
    <property type="evidence" value="ECO:0007669"/>
    <property type="project" value="InterPro"/>
</dbReference>
<dbReference type="Pfam" id="PF00076">
    <property type="entry name" value="RRM_1"/>
    <property type="match status" value="1"/>
</dbReference>
<evidence type="ECO:0000313" key="5">
    <source>
        <dbReference type="EMBL" id="KOO31924.1"/>
    </source>
</evidence>
<proteinExistence type="predicted"/>
<gene>
    <name evidence="5" type="ORF">Ctob_014987</name>
</gene>
<reference evidence="6" key="1">
    <citation type="journal article" date="2015" name="PLoS Genet.">
        <title>Genome Sequence and Transcriptome Analyses of Chrysochromulina tobin: Metabolic Tools for Enhanced Algal Fitness in the Prominent Order Prymnesiales (Haptophyceae).</title>
        <authorList>
            <person name="Hovde B.T."/>
            <person name="Deodato C.R."/>
            <person name="Hunsperger H.M."/>
            <person name="Ryken S.A."/>
            <person name="Yost W."/>
            <person name="Jha R.K."/>
            <person name="Patterson J."/>
            <person name="Monnat R.J. Jr."/>
            <person name="Barlow S.B."/>
            <person name="Starkenburg S.R."/>
            <person name="Cattolico R.A."/>
        </authorList>
    </citation>
    <scope>NUCLEOTIDE SEQUENCE</scope>
    <source>
        <strain evidence="6">CCMP291</strain>
    </source>
</reference>
<keyword evidence="6" id="KW-1185">Reference proteome</keyword>
<dbReference type="CDD" id="cd12383">
    <property type="entry name" value="RRM_RBM42"/>
    <property type="match status" value="1"/>
</dbReference>
<dbReference type="SUPFAM" id="SSF54928">
    <property type="entry name" value="RNA-binding domain, RBD"/>
    <property type="match status" value="1"/>
</dbReference>
<dbReference type="EMBL" id="JWZX01001895">
    <property type="protein sequence ID" value="KOO31924.1"/>
    <property type="molecule type" value="Genomic_DNA"/>
</dbReference>
<dbReference type="InterPro" id="IPR034215">
    <property type="entry name" value="RBM42_RRM"/>
</dbReference>
<evidence type="ECO:0000259" key="4">
    <source>
        <dbReference type="PROSITE" id="PS50102"/>
    </source>
</evidence>
<dbReference type="PANTHER" id="PTHR47640">
    <property type="entry name" value="TRNA SELENOCYSTEINE 1-ASSOCIATED PROTEIN 1-RELATED-RELATED"/>
    <property type="match status" value="1"/>
</dbReference>
<dbReference type="AlphaFoldDB" id="A0A0M0JZC6"/>
<evidence type="ECO:0000256" key="3">
    <source>
        <dbReference type="SAM" id="MobiDB-lite"/>
    </source>
</evidence>
<keyword evidence="1 2" id="KW-0694">RNA-binding</keyword>